<dbReference type="InterPro" id="IPR007612">
    <property type="entry name" value="LOR"/>
</dbReference>
<dbReference type="Gramene" id="arahy.Tifrunner.gnm2.ann2.Ah04g298700.1">
    <property type="protein sequence ID" value="arahy.Tifrunner.gnm2.ann2.Ah04g298700.1-CDS-1"/>
    <property type="gene ID" value="arahy.Tifrunner.gnm2.ann2.Ah04g298700"/>
</dbReference>
<evidence type="ECO:0000313" key="3">
    <source>
        <dbReference type="EMBL" id="RYR61608.1"/>
    </source>
</evidence>
<organism evidence="3 4">
    <name type="scientific">Arachis hypogaea</name>
    <name type="common">Peanut</name>
    <dbReference type="NCBI Taxonomy" id="3818"/>
    <lineage>
        <taxon>Eukaryota</taxon>
        <taxon>Viridiplantae</taxon>
        <taxon>Streptophyta</taxon>
        <taxon>Embryophyta</taxon>
        <taxon>Tracheophyta</taxon>
        <taxon>Spermatophyta</taxon>
        <taxon>Magnoliopsida</taxon>
        <taxon>eudicotyledons</taxon>
        <taxon>Gunneridae</taxon>
        <taxon>Pentapetalae</taxon>
        <taxon>rosids</taxon>
        <taxon>fabids</taxon>
        <taxon>Fabales</taxon>
        <taxon>Fabaceae</taxon>
        <taxon>Papilionoideae</taxon>
        <taxon>50 kb inversion clade</taxon>
        <taxon>dalbergioids sensu lato</taxon>
        <taxon>Dalbergieae</taxon>
        <taxon>Pterocarpus clade</taxon>
        <taxon>Arachis</taxon>
    </lineage>
</organism>
<comment type="similarity">
    <text evidence="1">Belongs to the LOR family.</text>
</comment>
<dbReference type="PANTHER" id="PTHR31087:SF58">
    <property type="entry name" value="OS07G0230700 PROTEIN"/>
    <property type="match status" value="1"/>
</dbReference>
<feature type="transmembrane region" description="Helical" evidence="2">
    <location>
        <begin position="175"/>
        <end position="195"/>
    </location>
</feature>
<gene>
    <name evidence="3" type="ORF">Ahy_A04g018795</name>
</gene>
<dbReference type="PANTHER" id="PTHR31087">
    <property type="match status" value="1"/>
</dbReference>
<dbReference type="Gene3D" id="2.40.160.200">
    <property type="entry name" value="LURP1-related"/>
    <property type="match status" value="1"/>
</dbReference>
<dbReference type="OrthoDB" id="97518at2759"/>
<sequence length="204" mass="23097">MMQNHQQQMQGFGGGIIGPQYCAPYNVDLAIVRKVLTLADSFSVTDINGQSPFTLKGSLLTLQDHRVLLDAAGTPVVTLRRKLMTAHDRWHVFRGDSSDMKDLIFSLKRSSLFQLKTELDVFLAHNTEEKVCDFKVKGSWFERSCVIYAGESLNIVAQMQKKDTAQSIMFGKDNFMVTVYPNVDYAFIVALIVILDKINKRQKK</sequence>
<protein>
    <recommendedName>
        <fullName evidence="5">Protein LURP-one-related</fullName>
    </recommendedName>
</protein>
<dbReference type="STRING" id="3818.A0A445DEJ3"/>
<dbReference type="Proteomes" id="UP000289738">
    <property type="component" value="Chromosome A04"/>
</dbReference>
<accession>A0A445DEJ3</accession>
<dbReference type="Pfam" id="PF04525">
    <property type="entry name" value="LOR"/>
    <property type="match status" value="1"/>
</dbReference>
<evidence type="ECO:0000256" key="1">
    <source>
        <dbReference type="ARBA" id="ARBA00005437"/>
    </source>
</evidence>
<evidence type="ECO:0008006" key="5">
    <source>
        <dbReference type="Google" id="ProtNLM"/>
    </source>
</evidence>
<name>A0A445DEJ3_ARAHY</name>
<keyword evidence="2" id="KW-0472">Membrane</keyword>
<dbReference type="SUPFAM" id="SSF54518">
    <property type="entry name" value="Tubby C-terminal domain-like"/>
    <property type="match status" value="1"/>
</dbReference>
<keyword evidence="2" id="KW-0812">Transmembrane</keyword>
<keyword evidence="4" id="KW-1185">Reference proteome</keyword>
<reference evidence="3 4" key="1">
    <citation type="submission" date="2019-01" db="EMBL/GenBank/DDBJ databases">
        <title>Sequencing of cultivated peanut Arachis hypogaea provides insights into genome evolution and oil improvement.</title>
        <authorList>
            <person name="Chen X."/>
        </authorList>
    </citation>
    <scope>NUCLEOTIDE SEQUENCE [LARGE SCALE GENOMIC DNA]</scope>
    <source>
        <strain evidence="4">cv. Fuhuasheng</strain>
        <tissue evidence="3">Leaves</tissue>
    </source>
</reference>
<evidence type="ECO:0000313" key="4">
    <source>
        <dbReference type="Proteomes" id="UP000289738"/>
    </source>
</evidence>
<dbReference type="SMR" id="A0A445DEJ3"/>
<dbReference type="EMBL" id="SDMP01000004">
    <property type="protein sequence ID" value="RYR61608.1"/>
    <property type="molecule type" value="Genomic_DNA"/>
</dbReference>
<keyword evidence="2" id="KW-1133">Transmembrane helix</keyword>
<dbReference type="AlphaFoldDB" id="A0A445DEJ3"/>
<evidence type="ECO:0000256" key="2">
    <source>
        <dbReference type="SAM" id="Phobius"/>
    </source>
</evidence>
<dbReference type="InterPro" id="IPR038595">
    <property type="entry name" value="LOR_sf"/>
</dbReference>
<comment type="caution">
    <text evidence="3">The sequence shown here is derived from an EMBL/GenBank/DDBJ whole genome shotgun (WGS) entry which is preliminary data.</text>
</comment>
<proteinExistence type="inferred from homology"/>
<dbReference type="InterPro" id="IPR025659">
    <property type="entry name" value="Tubby-like_C"/>
</dbReference>